<protein>
    <recommendedName>
        <fullName evidence="8">Bromo domain-containing protein</fullName>
    </recommendedName>
</protein>
<dbReference type="PROSITE" id="PS50982">
    <property type="entry name" value="MBD"/>
    <property type="match status" value="1"/>
</dbReference>
<accession>A0A9W7DN64</accession>
<dbReference type="Proteomes" id="UP001165082">
    <property type="component" value="Unassembled WGS sequence"/>
</dbReference>
<sequence length="1490" mass="168376">FKVYDFDTFSPKKYLTGKNYKTDPPYYHHKSLPIPLLPTTPFMTLPKKSLHTRTSCAVKHLITTAFDPALSSAVIPHQRVDLHGSLYVSIDGIAQHVHSTKVGGATRRDVVTRLEDKRYLGEKWVKWVLRNDDVAGVGGIVERPQTKPSNTTTTTTTNTTTNATTKRLYLKTLFSLPSSPPPTSNYMMDPHCEYLLAQNKDDKERRIKVEEAAAKARLEAINDPTKPLYPYMTNPDYLISGHDYIGKEIRHHVPEGIVSIMPSISNWSDCTVVAYTKPTRRKGPTFHVQHLSTAFLEDLDEETTKRGLEAMAFQKYPVGAHELGFDTKKLKAKRLAACESQSRQAEILMDQLVEDAQGDAVVAALEEMEAEWGKNVLKSSRKKIFRGANAKQIWGRIVAGFHVLIRGEQGYPNPKSLVDRRRLKNVTSALGAEAAALGLDANLSTEGSRQEQPEGKKKRGRKPKPKSADGETLLGVEVATMLQTQNETVLNAILDKGEEALVGVLFMLHDEESVERCSHEMVGSEEEWPTYTYKASTNQGSAKLAKTFTPWWSLLTHLKDKVWQSAKEKTTVFEQTMSLATGLEMLTELTPQHEELLKIPHLQVPKKSKTSYELFCNAANISKARKQLETEGYNILESYNNIPAQGYHREASVRQDGSKADIYYHTPDTANGGPKLRSKNDAFKYVDSLAKRDPPPANIPSVESFDFSTPLISTVWKFPKIDPEDRLTLTLRKMYDNQSAAERKQWEDEAAATTQKYMADITQYREWKRAKLFVEERDKPISEDPGNYMDQREKRKRKASTLGSYSEKTVNTSDAAAVAIRKATQPATLVDLERDILLTDVSVQYEKGSGMMDHKTLPKIQTAALNLVKKGLVRRVFANVDVTDGYNFYKGALDYRPETDDEFRLMEYELETKRTEAMLRRMIIHAMQVDPECIVDAARLAGPKAEDYDFLHDSEWIKTDCEHLKKKLMMPDSVEAEVVSWCPEVEYIEGEEDEDNDEDTPRPISSSKTKSIDDIYKGRVVTRKPMYRAKVTNEDVPRGEKATIHYPEIVTSPMDVSTIQEKMNNGEYDGLDGEVDLLSLFWKDVALMFDNAVLFNGEESEIGAAAIKLKRKAERKILTDMKKIYIKRGEKIGIDVSGTNFATSLTSEVALEDDLDRVNFSFLSKRRGRDVEGSFRVSVLESVLPITYDSGRFSVPPSWTVLRRPAEPEVGGKEGRARKINYAELDNLAPKKPDLIEALNLQYVSRGDFVTTCNDRDELEDLLEDEHVRMGEVSKNYAVRVLNQKRQKTYVQGMKFGENIPDDKKLDGVKGYKKGKNGESFMVEASQYHNIKAQLDLEAEKKKKEAEQQKEEDMFKKSFHVGWPPYLGRIGQNDTGGMVWEIRKELAQQALLHVLRGLVQSQHIFEVSPISKPKEEGMVCVANYYLPGIPYSVYPKIDRRKRLKLEGASAPGGGEGSDAAEEEEEMTEYEKVRADKMARNQAFLQSLGLA</sequence>
<feature type="region of interest" description="Disordered" evidence="3">
    <location>
        <begin position="989"/>
        <end position="1009"/>
    </location>
</feature>
<dbReference type="OrthoDB" id="21449at2759"/>
<gene>
    <name evidence="6" type="ORF">TrRE_jg7628</name>
</gene>
<dbReference type="EMBL" id="BRXZ01000600">
    <property type="protein sequence ID" value="GMH48305.1"/>
    <property type="molecule type" value="Genomic_DNA"/>
</dbReference>
<dbReference type="Gene3D" id="1.20.920.10">
    <property type="entry name" value="Bromodomain-like"/>
    <property type="match status" value="1"/>
</dbReference>
<feature type="region of interest" description="Disordered" evidence="3">
    <location>
        <begin position="780"/>
        <end position="805"/>
    </location>
</feature>
<feature type="non-terminal residue" evidence="6">
    <location>
        <position position="1"/>
    </location>
</feature>
<evidence type="ECO:0000313" key="7">
    <source>
        <dbReference type="Proteomes" id="UP001165082"/>
    </source>
</evidence>
<comment type="caution">
    <text evidence="6">The sequence shown here is derived from an EMBL/GenBank/DDBJ whole genome shotgun (WGS) entry which is preliminary data.</text>
</comment>
<evidence type="ECO:0000256" key="2">
    <source>
        <dbReference type="PROSITE-ProRule" id="PRU00035"/>
    </source>
</evidence>
<dbReference type="Pfam" id="PF00439">
    <property type="entry name" value="Bromodomain"/>
    <property type="match status" value="1"/>
</dbReference>
<reference evidence="6" key="1">
    <citation type="submission" date="2022-07" db="EMBL/GenBank/DDBJ databases">
        <title>Genome analysis of Parmales, a sister group of diatoms, reveals the evolutionary specialization of diatoms from phago-mixotrophs to photoautotrophs.</title>
        <authorList>
            <person name="Ban H."/>
            <person name="Sato S."/>
            <person name="Yoshikawa S."/>
            <person name="Kazumasa Y."/>
            <person name="Nakamura Y."/>
            <person name="Ichinomiya M."/>
            <person name="Saitoh K."/>
            <person name="Sato N."/>
            <person name="Blanc-Mathieu R."/>
            <person name="Endo H."/>
            <person name="Kuwata A."/>
            <person name="Ogata H."/>
        </authorList>
    </citation>
    <scope>NUCLEOTIDE SEQUENCE</scope>
</reference>
<dbReference type="InterPro" id="IPR036427">
    <property type="entry name" value="Bromodomain-like_sf"/>
</dbReference>
<proteinExistence type="predicted"/>
<dbReference type="GO" id="GO:0003677">
    <property type="term" value="F:DNA binding"/>
    <property type="evidence" value="ECO:0007669"/>
    <property type="project" value="InterPro"/>
</dbReference>
<organism evidence="6 7">
    <name type="scientific">Triparma retinervis</name>
    <dbReference type="NCBI Taxonomy" id="2557542"/>
    <lineage>
        <taxon>Eukaryota</taxon>
        <taxon>Sar</taxon>
        <taxon>Stramenopiles</taxon>
        <taxon>Ochrophyta</taxon>
        <taxon>Bolidophyceae</taxon>
        <taxon>Parmales</taxon>
        <taxon>Triparmaceae</taxon>
        <taxon>Triparma</taxon>
    </lineage>
</organism>
<feature type="compositionally biased region" description="Basic residues" evidence="3">
    <location>
        <begin position="456"/>
        <end position="465"/>
    </location>
</feature>
<name>A0A9W7DN64_9STRA</name>
<feature type="compositionally biased region" description="Acidic residues" evidence="3">
    <location>
        <begin position="1458"/>
        <end position="1467"/>
    </location>
</feature>
<evidence type="ECO:0000259" key="4">
    <source>
        <dbReference type="PROSITE" id="PS50014"/>
    </source>
</evidence>
<feature type="domain" description="Bromo" evidence="4">
    <location>
        <begin position="1046"/>
        <end position="1103"/>
    </location>
</feature>
<evidence type="ECO:0008006" key="8">
    <source>
        <dbReference type="Google" id="ProtNLM"/>
    </source>
</evidence>
<feature type="region of interest" description="Disordered" evidence="3">
    <location>
        <begin position="441"/>
        <end position="470"/>
    </location>
</feature>
<feature type="compositionally biased region" description="Acidic residues" evidence="3">
    <location>
        <begin position="989"/>
        <end position="998"/>
    </location>
</feature>
<dbReference type="Gene3D" id="3.30.890.10">
    <property type="entry name" value="Methyl-cpg-binding Protein 2, Chain A"/>
    <property type="match status" value="1"/>
</dbReference>
<evidence type="ECO:0000256" key="1">
    <source>
        <dbReference type="ARBA" id="ARBA00023117"/>
    </source>
</evidence>
<feature type="domain" description="MBD" evidence="5">
    <location>
        <begin position="633"/>
        <end position="712"/>
    </location>
</feature>
<feature type="region of interest" description="Disordered" evidence="3">
    <location>
        <begin position="141"/>
        <end position="160"/>
    </location>
</feature>
<dbReference type="InterPro" id="IPR001487">
    <property type="entry name" value="Bromodomain"/>
</dbReference>
<dbReference type="CDD" id="cd04369">
    <property type="entry name" value="Bromodomain"/>
    <property type="match status" value="1"/>
</dbReference>
<dbReference type="InterPro" id="IPR001739">
    <property type="entry name" value="Methyl_CpG_DNA-bd"/>
</dbReference>
<evidence type="ECO:0000313" key="6">
    <source>
        <dbReference type="EMBL" id="GMH48305.1"/>
    </source>
</evidence>
<evidence type="ECO:0000259" key="5">
    <source>
        <dbReference type="PROSITE" id="PS50982"/>
    </source>
</evidence>
<keyword evidence="7" id="KW-1185">Reference proteome</keyword>
<dbReference type="PROSITE" id="PS50014">
    <property type="entry name" value="BROMODOMAIN_2"/>
    <property type="match status" value="1"/>
</dbReference>
<feature type="compositionally biased region" description="Low complexity" evidence="3">
    <location>
        <begin position="150"/>
        <end position="160"/>
    </location>
</feature>
<dbReference type="SMART" id="SM00297">
    <property type="entry name" value="BROMO"/>
    <property type="match status" value="1"/>
</dbReference>
<keyword evidence="1 2" id="KW-0103">Bromodomain</keyword>
<dbReference type="SUPFAM" id="SSF47370">
    <property type="entry name" value="Bromodomain"/>
    <property type="match status" value="1"/>
</dbReference>
<evidence type="ECO:0000256" key="3">
    <source>
        <dbReference type="SAM" id="MobiDB-lite"/>
    </source>
</evidence>
<feature type="region of interest" description="Disordered" evidence="3">
    <location>
        <begin position="1445"/>
        <end position="1468"/>
    </location>
</feature>